<dbReference type="AlphaFoldDB" id="A0A6J4J3J5"/>
<proteinExistence type="inferred from homology"/>
<feature type="compositionally biased region" description="Basic and acidic residues" evidence="2">
    <location>
        <begin position="158"/>
        <end position="168"/>
    </location>
</feature>
<evidence type="ECO:0008006" key="4">
    <source>
        <dbReference type="Google" id="ProtNLM"/>
    </source>
</evidence>
<protein>
    <recommendedName>
        <fullName evidence="4">PspA/IM30 family protein</fullName>
    </recommendedName>
</protein>
<feature type="region of interest" description="Disordered" evidence="2">
    <location>
        <begin position="148"/>
        <end position="168"/>
    </location>
</feature>
<organism evidence="3">
    <name type="scientific">uncultured Acetobacteraceae bacterium</name>
    <dbReference type="NCBI Taxonomy" id="169975"/>
    <lineage>
        <taxon>Bacteria</taxon>
        <taxon>Pseudomonadati</taxon>
        <taxon>Pseudomonadota</taxon>
        <taxon>Alphaproteobacteria</taxon>
        <taxon>Acetobacterales</taxon>
        <taxon>Acetobacteraceae</taxon>
        <taxon>environmental samples</taxon>
    </lineage>
</organism>
<dbReference type="EMBL" id="CADCTL010000215">
    <property type="protein sequence ID" value="CAA9269602.1"/>
    <property type="molecule type" value="Genomic_DNA"/>
</dbReference>
<accession>A0A6J4J3J5</accession>
<reference evidence="3" key="1">
    <citation type="submission" date="2020-02" db="EMBL/GenBank/DDBJ databases">
        <authorList>
            <person name="Meier V. D."/>
        </authorList>
    </citation>
    <scope>NUCLEOTIDE SEQUENCE</scope>
    <source>
        <strain evidence="3">AVDCRST_MAG04</strain>
    </source>
</reference>
<dbReference type="Pfam" id="PF04012">
    <property type="entry name" value="PspA_IM30"/>
    <property type="match status" value="1"/>
</dbReference>
<sequence length="225" mass="24421">MAESLFMRVRRVISASIEDAVDAMERAGGAGVMREAIREVDRAIDEVRTEQEAATVRRLQAMRQQRMFRDQLAALGEKARFAIAENRDDLAEAALSRQIDFEAQAERLDAVQAEAADEAGRLEECLVALATRRSQMEEALAAFEAAQRDASLGGDGPTRTDRRTERRVDRAEQAFERAMVGAGGVGGVNRADAQTAAKLAEVATMQKGAAIAQRMAALRSAREGG</sequence>
<evidence type="ECO:0000256" key="2">
    <source>
        <dbReference type="SAM" id="MobiDB-lite"/>
    </source>
</evidence>
<gene>
    <name evidence="3" type="ORF">AVDCRST_MAG04-3014</name>
</gene>
<evidence type="ECO:0000313" key="3">
    <source>
        <dbReference type="EMBL" id="CAA9269602.1"/>
    </source>
</evidence>
<comment type="similarity">
    <text evidence="1">Belongs to the PspA/Vipp/IM30 family.</text>
</comment>
<dbReference type="InterPro" id="IPR007157">
    <property type="entry name" value="PspA_VIPP1"/>
</dbReference>
<evidence type="ECO:0000256" key="1">
    <source>
        <dbReference type="ARBA" id="ARBA00043985"/>
    </source>
</evidence>
<name>A0A6J4J3J5_9PROT</name>